<dbReference type="STRING" id="305507.SAMN04489724_0262"/>
<dbReference type="AlphaFoldDB" id="A0A1I7E8C4"/>
<feature type="transmembrane region" description="Helical" evidence="1">
    <location>
        <begin position="73"/>
        <end position="91"/>
    </location>
</feature>
<evidence type="ECO:0000313" key="2">
    <source>
        <dbReference type="EMBL" id="SFU20184.1"/>
    </source>
</evidence>
<dbReference type="EMBL" id="FPBF01000012">
    <property type="protein sequence ID" value="SFU20184.1"/>
    <property type="molecule type" value="Genomic_DNA"/>
</dbReference>
<dbReference type="Gene3D" id="1.25.40.10">
    <property type="entry name" value="Tetratricopeptide repeat domain"/>
    <property type="match status" value="1"/>
</dbReference>
<accession>A0A1I7E8C4</accession>
<dbReference type="InterPro" id="IPR011990">
    <property type="entry name" value="TPR-like_helical_dom_sf"/>
</dbReference>
<evidence type="ECO:0008006" key="4">
    <source>
        <dbReference type="Google" id="ProtNLM"/>
    </source>
</evidence>
<organism evidence="2 3">
    <name type="scientific">Algoriphagus locisalis</name>
    <dbReference type="NCBI Taxonomy" id="305507"/>
    <lineage>
        <taxon>Bacteria</taxon>
        <taxon>Pseudomonadati</taxon>
        <taxon>Bacteroidota</taxon>
        <taxon>Cytophagia</taxon>
        <taxon>Cytophagales</taxon>
        <taxon>Cyclobacteriaceae</taxon>
        <taxon>Algoriphagus</taxon>
    </lineage>
</organism>
<sequence length="239" mass="27633">MKSDQEVLIDGYLSNSLTALQKQEFNKLMSEDQQFAEEVAFHEKMKVAIRLEERERLKARFNTLDPQSNTKKMWWYAAAAILFFGIMGWWGSAQFSRDSENLYYSYFEPYPNVVEPIVRSDAEQSGLSAQAFAWYEKGEYEKANDAFATLFEENQKAADLFYQAISLMALDRSAEAIPLLEQQKEEDSFYEAAQWYLALAYLKEGQESQARFCLERVREAGGFLSSQAIDLLNELDNTK</sequence>
<name>A0A1I7E8C4_9BACT</name>
<proteinExistence type="predicted"/>
<dbReference type="OrthoDB" id="821231at2"/>
<keyword evidence="1" id="KW-1133">Transmembrane helix</keyword>
<dbReference type="SUPFAM" id="SSF48452">
    <property type="entry name" value="TPR-like"/>
    <property type="match status" value="1"/>
</dbReference>
<dbReference type="Proteomes" id="UP000199673">
    <property type="component" value="Unassembled WGS sequence"/>
</dbReference>
<evidence type="ECO:0000313" key="3">
    <source>
        <dbReference type="Proteomes" id="UP000199673"/>
    </source>
</evidence>
<reference evidence="3" key="1">
    <citation type="submission" date="2016-10" db="EMBL/GenBank/DDBJ databases">
        <authorList>
            <person name="Varghese N."/>
            <person name="Submissions S."/>
        </authorList>
    </citation>
    <scope>NUCLEOTIDE SEQUENCE [LARGE SCALE GENOMIC DNA]</scope>
    <source>
        <strain evidence="3">DSM 23445</strain>
    </source>
</reference>
<dbReference type="RefSeq" id="WP_091698386.1">
    <property type="nucleotide sequence ID" value="NZ_FPBF01000012.1"/>
</dbReference>
<keyword evidence="1" id="KW-0472">Membrane</keyword>
<keyword evidence="3" id="KW-1185">Reference proteome</keyword>
<evidence type="ECO:0000256" key="1">
    <source>
        <dbReference type="SAM" id="Phobius"/>
    </source>
</evidence>
<gene>
    <name evidence="2" type="ORF">SAMN04489724_0262</name>
</gene>
<keyword evidence="1" id="KW-0812">Transmembrane</keyword>
<protein>
    <recommendedName>
        <fullName evidence="4">Tetratricopeptide repeat-containing protein</fullName>
    </recommendedName>
</protein>